<evidence type="ECO:0000313" key="10">
    <source>
        <dbReference type="EMBL" id="SDG68524.1"/>
    </source>
</evidence>
<name>A0A1G7W970_9PROT</name>
<keyword evidence="6" id="KW-0813">Transport</keyword>
<evidence type="ECO:0000256" key="7">
    <source>
        <dbReference type="SAM" id="MobiDB-lite"/>
    </source>
</evidence>
<feature type="region of interest" description="Disordered" evidence="7">
    <location>
        <begin position="1"/>
        <end position="36"/>
    </location>
</feature>
<dbReference type="InterPro" id="IPR047055">
    <property type="entry name" value="MotA-like"/>
</dbReference>
<accession>A0A1G7W970</accession>
<dbReference type="RefSeq" id="WP_245689229.1">
    <property type="nucleotide sequence ID" value="NZ_FNCV01000002.1"/>
</dbReference>
<dbReference type="Pfam" id="PF01618">
    <property type="entry name" value="MotA_ExbB"/>
    <property type="match status" value="1"/>
</dbReference>
<dbReference type="Proteomes" id="UP000217076">
    <property type="component" value="Unassembled WGS sequence"/>
</dbReference>
<keyword evidence="4 8" id="KW-1133">Transmembrane helix</keyword>
<dbReference type="InterPro" id="IPR002898">
    <property type="entry name" value="MotA_ExbB_proton_chnl"/>
</dbReference>
<protein>
    <submittedName>
        <fullName evidence="10">Chemotaxis protein MotA</fullName>
    </submittedName>
</protein>
<feature type="transmembrane region" description="Helical" evidence="8">
    <location>
        <begin position="46"/>
        <end position="71"/>
    </location>
</feature>
<feature type="domain" description="MotA/TolQ/ExbB proton channel" evidence="9">
    <location>
        <begin position="148"/>
        <end position="260"/>
    </location>
</feature>
<evidence type="ECO:0000256" key="3">
    <source>
        <dbReference type="ARBA" id="ARBA00022692"/>
    </source>
</evidence>
<dbReference type="GO" id="GO:0006935">
    <property type="term" value="P:chemotaxis"/>
    <property type="evidence" value="ECO:0007669"/>
    <property type="project" value="InterPro"/>
</dbReference>
<dbReference type="STRING" id="83401.SAMN05421742_102120"/>
<dbReference type="PANTHER" id="PTHR30433">
    <property type="entry name" value="CHEMOTAXIS PROTEIN MOTA"/>
    <property type="match status" value="1"/>
</dbReference>
<dbReference type="GO" id="GO:0015031">
    <property type="term" value="P:protein transport"/>
    <property type="evidence" value="ECO:0007669"/>
    <property type="project" value="UniProtKB-KW"/>
</dbReference>
<keyword evidence="5 8" id="KW-0472">Membrane</keyword>
<gene>
    <name evidence="10" type="ORF">SAMN05421742_102120</name>
</gene>
<feature type="transmembrane region" description="Helical" evidence="8">
    <location>
        <begin position="77"/>
        <end position="105"/>
    </location>
</feature>
<dbReference type="GO" id="GO:0005886">
    <property type="term" value="C:plasma membrane"/>
    <property type="evidence" value="ECO:0007669"/>
    <property type="project" value="UniProtKB-SubCell"/>
</dbReference>
<evidence type="ECO:0000256" key="6">
    <source>
        <dbReference type="RuleBase" id="RU004057"/>
    </source>
</evidence>
<evidence type="ECO:0000256" key="2">
    <source>
        <dbReference type="ARBA" id="ARBA00022475"/>
    </source>
</evidence>
<dbReference type="EMBL" id="FNCV01000002">
    <property type="protein sequence ID" value="SDG68524.1"/>
    <property type="molecule type" value="Genomic_DNA"/>
</dbReference>
<sequence>MADNGDFDIPPLPEGLTARRPVGGASNAGAAARPMSRAERPISDPVTLFGILGALVLMITAIALGGSPLAFLDLPSILIVLGGTLALTLASFGLPELLATGPVIWRTALYRRPDPDEAARGMLELAERARQQGILKLQGPTLEALKSTPFLHKGIGLVIDGVEESEIEDMLHAELAATVADRRQAAQVLRKGAEVAPAMGLIGTLIGLVQMLGRLEDPSTIGPAMALALLTTFYGACLANLVLAPLASKLELNAADEQLTMSLQLIGVLSINRQDNPRRLEMQVNSLLPPGRRIQFFD</sequence>
<evidence type="ECO:0000256" key="8">
    <source>
        <dbReference type="SAM" id="Phobius"/>
    </source>
</evidence>
<evidence type="ECO:0000256" key="5">
    <source>
        <dbReference type="ARBA" id="ARBA00023136"/>
    </source>
</evidence>
<evidence type="ECO:0000259" key="9">
    <source>
        <dbReference type="Pfam" id="PF01618"/>
    </source>
</evidence>
<keyword evidence="6" id="KW-0653">Protein transport</keyword>
<evidence type="ECO:0000256" key="1">
    <source>
        <dbReference type="ARBA" id="ARBA00004651"/>
    </source>
</evidence>
<reference evidence="11" key="1">
    <citation type="submission" date="2016-10" db="EMBL/GenBank/DDBJ databases">
        <authorList>
            <person name="Varghese N."/>
            <person name="Submissions S."/>
        </authorList>
    </citation>
    <scope>NUCLEOTIDE SEQUENCE [LARGE SCALE GENOMIC DNA]</scope>
    <source>
        <strain evidence="11">930I</strain>
    </source>
</reference>
<dbReference type="GO" id="GO:0071978">
    <property type="term" value="P:bacterial-type flagellum-dependent swarming motility"/>
    <property type="evidence" value="ECO:0007669"/>
    <property type="project" value="InterPro"/>
</dbReference>
<dbReference type="AlphaFoldDB" id="A0A1G7W970"/>
<dbReference type="PANTHER" id="PTHR30433:SF2">
    <property type="entry name" value="MOTILITY PROTEIN A"/>
    <property type="match status" value="1"/>
</dbReference>
<feature type="transmembrane region" description="Helical" evidence="8">
    <location>
        <begin position="192"/>
        <end position="212"/>
    </location>
</feature>
<feature type="transmembrane region" description="Helical" evidence="8">
    <location>
        <begin position="224"/>
        <end position="243"/>
    </location>
</feature>
<organism evidence="10 11">
    <name type="scientific">Roseospirillum parvum</name>
    <dbReference type="NCBI Taxonomy" id="83401"/>
    <lineage>
        <taxon>Bacteria</taxon>
        <taxon>Pseudomonadati</taxon>
        <taxon>Pseudomonadota</taxon>
        <taxon>Alphaproteobacteria</taxon>
        <taxon>Rhodospirillales</taxon>
        <taxon>Rhodospirillaceae</taxon>
        <taxon>Roseospirillum</taxon>
    </lineage>
</organism>
<proteinExistence type="inferred from homology"/>
<evidence type="ECO:0000313" key="11">
    <source>
        <dbReference type="Proteomes" id="UP000217076"/>
    </source>
</evidence>
<evidence type="ECO:0000256" key="4">
    <source>
        <dbReference type="ARBA" id="ARBA00022989"/>
    </source>
</evidence>
<keyword evidence="3 8" id="KW-0812">Transmembrane</keyword>
<comment type="subcellular location">
    <subcellularLocation>
        <location evidence="1">Cell membrane</location>
        <topology evidence="1">Multi-pass membrane protein</topology>
    </subcellularLocation>
    <subcellularLocation>
        <location evidence="6">Membrane</location>
        <topology evidence="6">Multi-pass membrane protein</topology>
    </subcellularLocation>
</comment>
<keyword evidence="11" id="KW-1185">Reference proteome</keyword>
<keyword evidence="2" id="KW-1003">Cell membrane</keyword>
<comment type="similarity">
    <text evidence="6">Belongs to the exbB/tolQ family.</text>
</comment>